<name>A0A538SL17_UNCEI</name>
<comment type="caution">
    <text evidence="2">The sequence shown here is derived from an EMBL/GenBank/DDBJ whole genome shotgun (WGS) entry which is preliminary data.</text>
</comment>
<evidence type="ECO:0000313" key="3">
    <source>
        <dbReference type="Proteomes" id="UP000319829"/>
    </source>
</evidence>
<accession>A0A538SL17</accession>
<dbReference type="InterPro" id="IPR000866">
    <property type="entry name" value="AhpC/TSA"/>
</dbReference>
<evidence type="ECO:0000259" key="1">
    <source>
        <dbReference type="Pfam" id="PF00578"/>
    </source>
</evidence>
<dbReference type="GO" id="GO:0016491">
    <property type="term" value="F:oxidoreductase activity"/>
    <property type="evidence" value="ECO:0007669"/>
    <property type="project" value="InterPro"/>
</dbReference>
<gene>
    <name evidence="2" type="ORF">E6K74_12745</name>
</gene>
<reference evidence="2 3" key="1">
    <citation type="journal article" date="2019" name="Nat. Microbiol.">
        <title>Mediterranean grassland soil C-N compound turnover is dependent on rainfall and depth, and is mediated by genomically divergent microorganisms.</title>
        <authorList>
            <person name="Diamond S."/>
            <person name="Andeer P.F."/>
            <person name="Li Z."/>
            <person name="Crits-Christoph A."/>
            <person name="Burstein D."/>
            <person name="Anantharaman K."/>
            <person name="Lane K.R."/>
            <person name="Thomas B.C."/>
            <person name="Pan C."/>
            <person name="Northen T.R."/>
            <person name="Banfield J.F."/>
        </authorList>
    </citation>
    <scope>NUCLEOTIDE SEQUENCE [LARGE SCALE GENOMIC DNA]</scope>
    <source>
        <strain evidence="2">WS_4</strain>
    </source>
</reference>
<dbReference type="SUPFAM" id="SSF52833">
    <property type="entry name" value="Thioredoxin-like"/>
    <property type="match status" value="1"/>
</dbReference>
<sequence length="74" mass="7819">MTANRRTFGKVLFGTALAVCSVVVNPGPTEAVEVGEPAPDFTLPSTTGADISLSDFKGKKFVFLEFYGADFSPT</sequence>
<feature type="domain" description="Alkyl hydroperoxide reductase subunit C/ Thiol specific antioxidant" evidence="1">
    <location>
        <begin position="34"/>
        <end position="73"/>
    </location>
</feature>
<protein>
    <submittedName>
        <fullName evidence="2">Redoxin domain-containing protein</fullName>
    </submittedName>
</protein>
<evidence type="ECO:0000313" key="2">
    <source>
        <dbReference type="EMBL" id="TMQ52067.1"/>
    </source>
</evidence>
<dbReference type="EMBL" id="VBOU01000118">
    <property type="protein sequence ID" value="TMQ52067.1"/>
    <property type="molecule type" value="Genomic_DNA"/>
</dbReference>
<dbReference type="GO" id="GO:0016209">
    <property type="term" value="F:antioxidant activity"/>
    <property type="evidence" value="ECO:0007669"/>
    <property type="project" value="InterPro"/>
</dbReference>
<dbReference type="Pfam" id="PF00578">
    <property type="entry name" value="AhpC-TSA"/>
    <property type="match status" value="1"/>
</dbReference>
<organism evidence="2 3">
    <name type="scientific">Eiseniibacteriota bacterium</name>
    <dbReference type="NCBI Taxonomy" id="2212470"/>
    <lineage>
        <taxon>Bacteria</taxon>
        <taxon>Candidatus Eiseniibacteriota</taxon>
    </lineage>
</organism>
<dbReference type="AlphaFoldDB" id="A0A538SL17"/>
<dbReference type="Gene3D" id="3.40.30.10">
    <property type="entry name" value="Glutaredoxin"/>
    <property type="match status" value="1"/>
</dbReference>
<proteinExistence type="predicted"/>
<dbReference type="Proteomes" id="UP000319829">
    <property type="component" value="Unassembled WGS sequence"/>
</dbReference>
<dbReference type="InterPro" id="IPR036249">
    <property type="entry name" value="Thioredoxin-like_sf"/>
</dbReference>